<keyword evidence="3" id="KW-1185">Reference proteome</keyword>
<accession>A0ABX4H7Q4</accession>
<feature type="region of interest" description="Disordered" evidence="1">
    <location>
        <begin position="322"/>
        <end position="342"/>
    </location>
</feature>
<evidence type="ECO:0000313" key="2">
    <source>
        <dbReference type="EMBL" id="PAT05248.1"/>
    </source>
</evidence>
<sequence length="342" mass="37057">MNALADLVSIDRRGMQLVAAAAGMTLEDLTGLGLPRDRARQLHTAATVLCGTTSHTAYQRRAHTGAEHHQHRLDTLAYIARSARTITDTTARWTYIDTLCNTPGDLTHITRVANELKTELQPAPPRPEQARVTHHGDGMATLRITGPALAIQGVYDAANNNITGWLANDCPKADYLVRVTANLDLGDYQRIIAGTGDDVEVHFANGVITTGEEFVRMQLAELGSIILIGAMDGPVNAYNARFASAKHREIMLADATTCTWKDCTVPATRCQAHHMSEHRHGGETTPANLGWLCQYHNSQAATGARGHTERRDGQIYYVSPYGNATPTGTDHAARAPSRTPPG</sequence>
<dbReference type="CDD" id="cd00085">
    <property type="entry name" value="HNHc"/>
    <property type="match status" value="1"/>
</dbReference>
<evidence type="ECO:0000256" key="1">
    <source>
        <dbReference type="SAM" id="MobiDB-lite"/>
    </source>
</evidence>
<proteinExistence type="predicted"/>
<evidence type="ECO:0008006" key="4">
    <source>
        <dbReference type="Google" id="ProtNLM"/>
    </source>
</evidence>
<dbReference type="RefSeq" id="WP_095536288.1">
    <property type="nucleotide sequence ID" value="NZ_NSGO01000010.1"/>
</dbReference>
<protein>
    <recommendedName>
        <fullName evidence="4">HNH nuclease domain-containing protein</fullName>
    </recommendedName>
</protein>
<evidence type="ECO:0000313" key="3">
    <source>
        <dbReference type="Proteomes" id="UP000218281"/>
    </source>
</evidence>
<gene>
    <name evidence="2" type="ORF">CKJ81_10325</name>
</gene>
<reference evidence="2 3" key="1">
    <citation type="submission" date="2017-08" db="EMBL/GenBank/DDBJ databases">
        <title>Whole genome sequences of 6 clinical strains closest to Corynebacterium imitans.</title>
        <authorList>
            <person name="Bernier A.-M."/>
            <person name="Burdz T."/>
            <person name="Bernard K."/>
        </authorList>
    </citation>
    <scope>NUCLEOTIDE SEQUENCE [LARGE SCALE GENOMIC DNA]</scope>
    <source>
        <strain evidence="2 3">NML93-0607</strain>
    </source>
</reference>
<dbReference type="InterPro" id="IPR003615">
    <property type="entry name" value="HNH_nuc"/>
</dbReference>
<comment type="caution">
    <text evidence="2">The sequence shown here is derived from an EMBL/GenBank/DDBJ whole genome shotgun (WGS) entry which is preliminary data.</text>
</comment>
<dbReference type="Proteomes" id="UP000218281">
    <property type="component" value="Unassembled WGS sequence"/>
</dbReference>
<dbReference type="EMBL" id="NSGO01000010">
    <property type="protein sequence ID" value="PAT05248.1"/>
    <property type="molecule type" value="Genomic_DNA"/>
</dbReference>
<name>A0ABX4H7Q4_9CORY</name>
<organism evidence="2 3">
    <name type="scientific">Corynebacterium hadale</name>
    <dbReference type="NCBI Taxonomy" id="2026255"/>
    <lineage>
        <taxon>Bacteria</taxon>
        <taxon>Bacillati</taxon>
        <taxon>Actinomycetota</taxon>
        <taxon>Actinomycetes</taxon>
        <taxon>Mycobacteriales</taxon>
        <taxon>Corynebacteriaceae</taxon>
        <taxon>Corynebacterium</taxon>
    </lineage>
</organism>